<protein>
    <submittedName>
        <fullName evidence="1">Uncharacterized protein</fullName>
    </submittedName>
</protein>
<sequence>MTILAMELVGTGALYGRFEFERIEAMTPYFATQLTHKAKKYYQADISNIMAPFIAERCGCETICQNKKIHT</sequence>
<dbReference type="Proteomes" id="UP000189670">
    <property type="component" value="Unassembled WGS sequence"/>
</dbReference>
<dbReference type="EMBL" id="ATBP01002846">
    <property type="protein sequence ID" value="ETR65413.1"/>
    <property type="molecule type" value="Genomic_DNA"/>
</dbReference>
<reference evidence="2" key="1">
    <citation type="submission" date="2012-11" db="EMBL/GenBank/DDBJ databases">
        <authorList>
            <person name="Lucero-Rivera Y.E."/>
            <person name="Tovar-Ramirez D."/>
        </authorList>
    </citation>
    <scope>NUCLEOTIDE SEQUENCE [LARGE SCALE GENOMIC DNA]</scope>
    <source>
        <strain evidence="2">Araruama</strain>
    </source>
</reference>
<comment type="caution">
    <text evidence="1">The sequence shown here is derived from an EMBL/GenBank/DDBJ whole genome shotgun (WGS) entry which is preliminary data.</text>
</comment>
<name>A0A1V1NS72_9BACT</name>
<evidence type="ECO:0000313" key="1">
    <source>
        <dbReference type="EMBL" id="ETR65413.1"/>
    </source>
</evidence>
<dbReference type="AlphaFoldDB" id="A0A1V1NS72"/>
<evidence type="ECO:0000313" key="2">
    <source>
        <dbReference type="Proteomes" id="UP000189670"/>
    </source>
</evidence>
<proteinExistence type="predicted"/>
<gene>
    <name evidence="1" type="ORF">OMM_14290</name>
</gene>
<organism evidence="1 2">
    <name type="scientific">Candidatus Magnetoglobus multicellularis str. Araruama</name>
    <dbReference type="NCBI Taxonomy" id="890399"/>
    <lineage>
        <taxon>Bacteria</taxon>
        <taxon>Pseudomonadati</taxon>
        <taxon>Thermodesulfobacteriota</taxon>
        <taxon>Desulfobacteria</taxon>
        <taxon>Desulfobacterales</taxon>
        <taxon>Desulfobacteraceae</taxon>
        <taxon>Candidatus Magnetoglobus</taxon>
    </lineage>
</organism>
<accession>A0A1V1NS72</accession>